<organism evidence="6">
    <name type="scientific">Oryza punctata</name>
    <name type="common">Red rice</name>
    <dbReference type="NCBI Taxonomy" id="4537"/>
    <lineage>
        <taxon>Eukaryota</taxon>
        <taxon>Viridiplantae</taxon>
        <taxon>Streptophyta</taxon>
        <taxon>Embryophyta</taxon>
        <taxon>Tracheophyta</taxon>
        <taxon>Spermatophyta</taxon>
        <taxon>Magnoliopsida</taxon>
        <taxon>Liliopsida</taxon>
        <taxon>Poales</taxon>
        <taxon>Poaceae</taxon>
        <taxon>BOP clade</taxon>
        <taxon>Oryzoideae</taxon>
        <taxon>Oryzeae</taxon>
        <taxon>Oryzinae</taxon>
        <taxon>Oryza</taxon>
    </lineage>
</organism>
<evidence type="ECO:0000259" key="5">
    <source>
        <dbReference type="PROSITE" id="PS50059"/>
    </source>
</evidence>
<feature type="domain" description="PPIase FKBP-type" evidence="5">
    <location>
        <begin position="179"/>
        <end position="268"/>
    </location>
</feature>
<keyword evidence="2" id="KW-0802">TPR repeat</keyword>
<protein>
    <recommendedName>
        <fullName evidence="3">peptidylprolyl isomerase</fullName>
        <ecNumber evidence="3">5.2.1.8</ecNumber>
    </recommendedName>
</protein>
<accession>A0A0E0JK63</accession>
<dbReference type="GO" id="GO:0003755">
    <property type="term" value="F:peptidyl-prolyl cis-trans isomerase activity"/>
    <property type="evidence" value="ECO:0007669"/>
    <property type="project" value="UniProtKB-KW"/>
</dbReference>
<comment type="catalytic activity">
    <reaction evidence="3">
        <text>[protein]-peptidylproline (omega=180) = [protein]-peptidylproline (omega=0)</text>
        <dbReference type="Rhea" id="RHEA:16237"/>
        <dbReference type="Rhea" id="RHEA-COMP:10747"/>
        <dbReference type="Rhea" id="RHEA-COMP:10748"/>
        <dbReference type="ChEBI" id="CHEBI:83833"/>
        <dbReference type="ChEBI" id="CHEBI:83834"/>
        <dbReference type="EC" id="5.2.1.8"/>
    </reaction>
</comment>
<evidence type="ECO:0000256" key="1">
    <source>
        <dbReference type="ARBA" id="ARBA00022737"/>
    </source>
</evidence>
<dbReference type="PANTHER" id="PTHR46512:SF9">
    <property type="entry name" value="PEPTIDYLPROLYL ISOMERASE"/>
    <property type="match status" value="1"/>
</dbReference>
<dbReference type="Gene3D" id="3.10.50.40">
    <property type="match status" value="3"/>
</dbReference>
<name>A0A0E0JK63_ORYPU</name>
<dbReference type="Gramene" id="OPUNC01G20090.1">
    <property type="protein sequence ID" value="OPUNC01G20090.1"/>
    <property type="gene ID" value="OPUNC01G20090"/>
</dbReference>
<dbReference type="Proteomes" id="UP000026962">
    <property type="component" value="Chromosome 1"/>
</dbReference>
<dbReference type="SUPFAM" id="SSF54534">
    <property type="entry name" value="FKBP-like"/>
    <property type="match status" value="3"/>
</dbReference>
<feature type="domain" description="PPIase FKBP-type" evidence="5">
    <location>
        <begin position="59"/>
        <end position="151"/>
    </location>
</feature>
<keyword evidence="3" id="KW-0413">Isomerase</keyword>
<dbReference type="STRING" id="4537.A0A0E0JK63"/>
<proteinExistence type="predicted"/>
<evidence type="ECO:0000313" key="7">
    <source>
        <dbReference type="Proteomes" id="UP000026962"/>
    </source>
</evidence>
<dbReference type="InterPro" id="IPR001179">
    <property type="entry name" value="PPIase_FKBP_dom"/>
</dbReference>
<keyword evidence="7" id="KW-1185">Reference proteome</keyword>
<keyword evidence="3" id="KW-0697">Rotamase</keyword>
<feature type="compositionally biased region" description="Acidic residues" evidence="4">
    <location>
        <begin position="458"/>
        <end position="480"/>
    </location>
</feature>
<feature type="compositionally biased region" description="Polar residues" evidence="4">
    <location>
        <begin position="626"/>
        <end position="657"/>
    </location>
</feature>
<feature type="region of interest" description="Disordered" evidence="4">
    <location>
        <begin position="458"/>
        <end position="481"/>
    </location>
</feature>
<dbReference type="EC" id="5.2.1.8" evidence="3"/>
<dbReference type="eggNOG" id="KOG0543">
    <property type="taxonomic scope" value="Eukaryota"/>
</dbReference>
<feature type="compositionally biased region" description="Basic residues" evidence="4">
    <location>
        <begin position="601"/>
        <end position="610"/>
    </location>
</feature>
<dbReference type="AlphaFoldDB" id="A0A0E0JK63"/>
<reference evidence="6" key="1">
    <citation type="submission" date="2015-04" db="UniProtKB">
        <authorList>
            <consortium name="EnsemblPlants"/>
        </authorList>
    </citation>
    <scope>IDENTIFICATION</scope>
</reference>
<dbReference type="EnsemblPlants" id="OPUNC01G20090.1">
    <property type="protein sequence ID" value="OPUNC01G20090.1"/>
    <property type="gene ID" value="OPUNC01G20090"/>
</dbReference>
<evidence type="ECO:0000256" key="3">
    <source>
        <dbReference type="PROSITE-ProRule" id="PRU00277"/>
    </source>
</evidence>
<keyword evidence="1" id="KW-0677">Repeat</keyword>
<dbReference type="PROSITE" id="PS50059">
    <property type="entry name" value="FKBP_PPIASE"/>
    <property type="match status" value="3"/>
</dbReference>
<feature type="region of interest" description="Disordered" evidence="4">
    <location>
        <begin position="589"/>
        <end position="687"/>
    </location>
</feature>
<dbReference type="HOGENOM" id="CLU_013615_13_4_1"/>
<evidence type="ECO:0000313" key="6">
    <source>
        <dbReference type="EnsemblPlants" id="OPUNC01G20090.1"/>
    </source>
</evidence>
<sequence length="687" mass="77174">MELSELGEPEREFYVYMEGVGLGESFIWERDSDPGFAKWIVQPAEVVRHDWWEEGFYYCDEAKVHFTGKRIDGTLFASTRKDGLPLTFIIGQDNVMQGFSMAVSSMEEGEKAVFIIPPELALTKFGCPASFPGNIPPNQALRFDIELISLVIVTDILDDEGILKKNIKRGMGNGKPRDLDEVIVSYNACMEDGVSVSMSEGVEFNLAEGFFCPAFAIAVETMTEGEEAVFIVKPEYGFGEQGKPSIGNEATVPPGATLYVYLKLISYTTVNHIGEGHTILIKRTLRRGNSEGQHPENQAVVGVRLIGKLQDGVIFDHRGHEGDEPFKFIVDEEQVSDVLEEAVLTMREGEIASFTIPPQRLQDQLLLVPSGSSVTYEIELVYVVNEKEPRSMSRAESIETAFRKEKEGDNLFCSSKMLRAYRRYLKAHIIIQPYIEIIKRKLDEGTDKQEIYKEPVEEEIDEGPVKEETEEEKIDEETDGEEIHEQLVEEEIDEGTNEEEIDEETDEEDIYICESYEEEIDEEIKEMFVSFSFKAAECATQLQCYELAKGLYDEILRYDPENVKAQQLAGQPFPQDSVGIDTAAMHRGLWKPQPAWAPSGRRLKQGRHKPEKLIDVPLIQRPDGNVPTSDSPATRATSDVNRSRATPSNENQNSGTITPPGRPTILSSDGALHKLNLTEDNSEKGTK</sequence>
<evidence type="ECO:0000256" key="4">
    <source>
        <dbReference type="SAM" id="MobiDB-lite"/>
    </source>
</evidence>
<feature type="domain" description="PPIase FKBP-type" evidence="5">
    <location>
        <begin position="298"/>
        <end position="384"/>
    </location>
</feature>
<reference evidence="6" key="2">
    <citation type="submission" date="2018-05" db="EMBL/GenBank/DDBJ databases">
        <title>OpunRS2 (Oryza punctata Reference Sequence Version 2).</title>
        <authorList>
            <person name="Zhang J."/>
            <person name="Kudrna D."/>
            <person name="Lee S."/>
            <person name="Talag J."/>
            <person name="Welchert J."/>
            <person name="Wing R.A."/>
        </authorList>
    </citation>
    <scope>NUCLEOTIDE SEQUENCE [LARGE SCALE GENOMIC DNA]</scope>
</reference>
<dbReference type="InterPro" id="IPR050754">
    <property type="entry name" value="FKBP4/5/8-like"/>
</dbReference>
<dbReference type="Pfam" id="PF00254">
    <property type="entry name" value="FKBP_C"/>
    <property type="match status" value="3"/>
</dbReference>
<dbReference type="OMA" id="IYICESY"/>
<evidence type="ECO:0000256" key="2">
    <source>
        <dbReference type="ARBA" id="ARBA00022803"/>
    </source>
</evidence>
<dbReference type="PANTHER" id="PTHR46512">
    <property type="entry name" value="PEPTIDYLPROLYL ISOMERASE"/>
    <property type="match status" value="1"/>
</dbReference>
<dbReference type="InterPro" id="IPR046357">
    <property type="entry name" value="PPIase_dom_sf"/>
</dbReference>